<evidence type="ECO:0000313" key="3">
    <source>
        <dbReference type="Proteomes" id="UP000094070"/>
    </source>
</evidence>
<dbReference type="Gene3D" id="3.30.750.24">
    <property type="entry name" value="STAS domain"/>
    <property type="match status" value="1"/>
</dbReference>
<dbReference type="SUPFAM" id="SSF52091">
    <property type="entry name" value="SpoIIaa-like"/>
    <property type="match status" value="1"/>
</dbReference>
<proteinExistence type="predicted"/>
<accession>A0A1E5E5N1</accession>
<dbReference type="AlphaFoldDB" id="A0A1E5E5N1"/>
<dbReference type="PANTHER" id="PTHR35849:SF1">
    <property type="entry name" value="INTERMEMBRANE PHOSPHOLIPID TRANSPORT SYSTEM BINDING PROTEIN MLAB"/>
    <property type="match status" value="1"/>
</dbReference>
<protein>
    <submittedName>
        <fullName evidence="2">NTP-binding protein</fullName>
    </submittedName>
</protein>
<dbReference type="OrthoDB" id="5900662at2"/>
<dbReference type="CDD" id="cd07043">
    <property type="entry name" value="STAS_anti-anti-sigma_factors"/>
    <property type="match status" value="1"/>
</dbReference>
<dbReference type="PANTHER" id="PTHR35849">
    <property type="entry name" value="BLR2341 PROTEIN"/>
    <property type="match status" value="1"/>
</dbReference>
<dbReference type="eggNOG" id="COG3113">
    <property type="taxonomic scope" value="Bacteria"/>
</dbReference>
<dbReference type="InterPro" id="IPR052746">
    <property type="entry name" value="MlaB_ABC_Transporter"/>
</dbReference>
<evidence type="ECO:0000259" key="1">
    <source>
        <dbReference type="PROSITE" id="PS50801"/>
    </source>
</evidence>
<comment type="caution">
    <text evidence="2">The sequence shown here is derived from an EMBL/GenBank/DDBJ whole genome shotgun (WGS) entry which is preliminary data.</text>
</comment>
<dbReference type="InterPro" id="IPR002645">
    <property type="entry name" value="STAS_dom"/>
</dbReference>
<sequence length="105" mass="12264">MAQVTWQEGSEHLASIIGYLTRDTVPALWRQLQDWQPKTTEFEVCLKQLERVDSAGMVMLIHLLQHAKNMNCHIMLTFMPDQLQTLFKLSNIDEIFLDHIQPTEI</sequence>
<dbReference type="InterPro" id="IPR036513">
    <property type="entry name" value="STAS_dom_sf"/>
</dbReference>
<evidence type="ECO:0000313" key="2">
    <source>
        <dbReference type="EMBL" id="OEF28439.1"/>
    </source>
</evidence>
<reference evidence="2 3" key="1">
    <citation type="journal article" date="2012" name="Science">
        <title>Ecological populations of bacteria act as socially cohesive units of antibiotic production and resistance.</title>
        <authorList>
            <person name="Cordero O.X."/>
            <person name="Wildschutte H."/>
            <person name="Kirkup B."/>
            <person name="Proehl S."/>
            <person name="Ngo L."/>
            <person name="Hussain F."/>
            <person name="Le Roux F."/>
            <person name="Mincer T."/>
            <person name="Polz M.F."/>
        </authorList>
    </citation>
    <scope>NUCLEOTIDE SEQUENCE [LARGE SCALE GENOMIC DNA]</scope>
    <source>
        <strain evidence="2 3">1S-45</strain>
    </source>
</reference>
<dbReference type="InterPro" id="IPR058548">
    <property type="entry name" value="MlaB-like_STAS"/>
</dbReference>
<dbReference type="STRING" id="1188252.A1QC_05240"/>
<dbReference type="EMBL" id="AJYK02000020">
    <property type="protein sequence ID" value="OEF28439.1"/>
    <property type="molecule type" value="Genomic_DNA"/>
</dbReference>
<feature type="domain" description="STAS" evidence="1">
    <location>
        <begin position="13"/>
        <end position="105"/>
    </location>
</feature>
<name>A0A1E5E5N1_9VIBR</name>
<dbReference type="RefSeq" id="WP_017026418.1">
    <property type="nucleotide sequence ID" value="NZ_AJYK02000020.1"/>
</dbReference>
<keyword evidence="3" id="KW-1185">Reference proteome</keyword>
<dbReference type="Pfam" id="PF13466">
    <property type="entry name" value="STAS_2"/>
    <property type="match status" value="1"/>
</dbReference>
<organism evidence="2 3">
    <name type="scientific">Vibrio rumoiensis 1S-45</name>
    <dbReference type="NCBI Taxonomy" id="1188252"/>
    <lineage>
        <taxon>Bacteria</taxon>
        <taxon>Pseudomonadati</taxon>
        <taxon>Pseudomonadota</taxon>
        <taxon>Gammaproteobacteria</taxon>
        <taxon>Vibrionales</taxon>
        <taxon>Vibrionaceae</taxon>
        <taxon>Vibrio</taxon>
    </lineage>
</organism>
<dbReference type="PROSITE" id="PS50801">
    <property type="entry name" value="STAS"/>
    <property type="match status" value="1"/>
</dbReference>
<gene>
    <name evidence="2" type="ORF">A1QC_05240</name>
</gene>
<dbReference type="Proteomes" id="UP000094070">
    <property type="component" value="Unassembled WGS sequence"/>
</dbReference>